<dbReference type="Proteomes" id="UP000214588">
    <property type="component" value="Unassembled WGS sequence"/>
</dbReference>
<dbReference type="RefSeq" id="WP_089023325.1">
    <property type="nucleotide sequence ID" value="NZ_NIQC01000009.1"/>
</dbReference>
<dbReference type="OrthoDB" id="9790793at2"/>
<evidence type="ECO:0000256" key="1">
    <source>
        <dbReference type="ARBA" id="ARBA00001864"/>
    </source>
</evidence>
<evidence type="ECO:0000256" key="8">
    <source>
        <dbReference type="HAMAP-Rule" id="MF_00169"/>
    </source>
</evidence>
<evidence type="ECO:0000256" key="10">
    <source>
        <dbReference type="PIRSR" id="PIRSR001399-2"/>
    </source>
</evidence>
<accession>A0A226BYM5</accession>
<comment type="function">
    <text evidence="8">Catalyzes a trans-dehydration via an enolate intermediate.</text>
</comment>
<dbReference type="EC" id="4.2.1.10" evidence="5 8"/>
<evidence type="ECO:0000256" key="6">
    <source>
        <dbReference type="ARBA" id="ARBA00023141"/>
    </source>
</evidence>
<dbReference type="InterPro" id="IPR036441">
    <property type="entry name" value="DHquinase_II_sf"/>
</dbReference>
<dbReference type="EMBL" id="NIQC01000009">
    <property type="protein sequence ID" value="OWZ84035.1"/>
    <property type="molecule type" value="Genomic_DNA"/>
</dbReference>
<dbReference type="SUPFAM" id="SSF52304">
    <property type="entry name" value="Type II 3-dehydroquinate dehydratase"/>
    <property type="match status" value="1"/>
</dbReference>
<keyword evidence="8" id="KW-0028">Amino-acid biosynthesis</keyword>
<dbReference type="AlphaFoldDB" id="A0A226BYM5"/>
<evidence type="ECO:0000256" key="11">
    <source>
        <dbReference type="PIRSR" id="PIRSR001399-3"/>
    </source>
</evidence>
<keyword evidence="7 8" id="KW-0456">Lyase</keyword>
<evidence type="ECO:0000256" key="2">
    <source>
        <dbReference type="ARBA" id="ARBA00004902"/>
    </source>
</evidence>
<dbReference type="GO" id="GO:0009423">
    <property type="term" value="P:chorismate biosynthetic process"/>
    <property type="evidence" value="ECO:0007669"/>
    <property type="project" value="UniProtKB-UniRule"/>
</dbReference>
<dbReference type="NCBIfam" id="TIGR01088">
    <property type="entry name" value="aroQ"/>
    <property type="match status" value="1"/>
</dbReference>
<feature type="binding site" evidence="8 10">
    <location>
        <position position="79"/>
    </location>
    <ligand>
        <name>substrate</name>
    </ligand>
</feature>
<proteinExistence type="inferred from homology"/>
<dbReference type="PANTHER" id="PTHR21272:SF3">
    <property type="entry name" value="CATABOLIC 3-DEHYDROQUINASE"/>
    <property type="match status" value="1"/>
</dbReference>
<reference evidence="12 13" key="1">
    <citation type="submission" date="2017-06" db="EMBL/GenBank/DDBJ databases">
        <title>Draft Genome Sequence of Natranaerobius trueperi halophilic, alkalithermophilic bacteria from soda lakes.</title>
        <authorList>
            <person name="Zhao B."/>
        </authorList>
    </citation>
    <scope>NUCLEOTIDE SEQUENCE [LARGE SCALE GENOMIC DNA]</scope>
    <source>
        <strain evidence="12 13">DSM 18760</strain>
    </source>
</reference>
<evidence type="ECO:0000256" key="3">
    <source>
        <dbReference type="ARBA" id="ARBA00011037"/>
    </source>
</evidence>
<evidence type="ECO:0000313" key="12">
    <source>
        <dbReference type="EMBL" id="OWZ84035.1"/>
    </source>
</evidence>
<keyword evidence="6 8" id="KW-0057">Aromatic amino acid biosynthesis</keyword>
<dbReference type="Gene3D" id="3.40.50.9100">
    <property type="entry name" value="Dehydroquinase, class II"/>
    <property type="match status" value="1"/>
</dbReference>
<evidence type="ECO:0000256" key="9">
    <source>
        <dbReference type="PIRSR" id="PIRSR001399-1"/>
    </source>
</evidence>
<sequence>MKILVLHGPNLNLLGERETEVYGKVNLDEINNRLKRLGSKYQITIVTLQSNCEGELINFLHKANDEASGVIFNPAAYTHYSIALRDAIAALTIPVVEVHISNIYSRESFRAKSVIAPVTIGQISGFGLESYSLGLKALLNHLDFLREE</sequence>
<dbReference type="GO" id="GO:0003855">
    <property type="term" value="F:3-dehydroquinate dehydratase activity"/>
    <property type="evidence" value="ECO:0007669"/>
    <property type="project" value="UniProtKB-UniRule"/>
</dbReference>
<dbReference type="NCBIfam" id="NF003807">
    <property type="entry name" value="PRK05395.1-4"/>
    <property type="match status" value="1"/>
</dbReference>
<comment type="pathway">
    <text evidence="2 8">Metabolic intermediate biosynthesis; chorismate biosynthesis; chorismate from D-erythrose 4-phosphate and phosphoenolpyruvate: step 3/7.</text>
</comment>
<dbReference type="PROSITE" id="PS01029">
    <property type="entry name" value="DEHYDROQUINASE_II"/>
    <property type="match status" value="1"/>
</dbReference>
<feature type="active site" description="Proton acceptor" evidence="8 9">
    <location>
        <position position="22"/>
    </location>
</feature>
<dbReference type="CDD" id="cd00466">
    <property type="entry name" value="DHQase_II"/>
    <property type="match status" value="1"/>
</dbReference>
<dbReference type="Pfam" id="PF01220">
    <property type="entry name" value="DHquinase_II"/>
    <property type="match status" value="1"/>
</dbReference>
<evidence type="ECO:0000313" key="13">
    <source>
        <dbReference type="Proteomes" id="UP000214588"/>
    </source>
</evidence>
<dbReference type="InterPro" id="IPR001874">
    <property type="entry name" value="DHquinase_II"/>
</dbReference>
<feature type="binding site" evidence="8 10">
    <location>
        <position position="73"/>
    </location>
    <ligand>
        <name>substrate</name>
    </ligand>
</feature>
<dbReference type="PIRSF" id="PIRSF001399">
    <property type="entry name" value="DHquinase_II"/>
    <property type="match status" value="1"/>
</dbReference>
<comment type="catalytic activity">
    <reaction evidence="1 8">
        <text>3-dehydroquinate = 3-dehydroshikimate + H2O</text>
        <dbReference type="Rhea" id="RHEA:21096"/>
        <dbReference type="ChEBI" id="CHEBI:15377"/>
        <dbReference type="ChEBI" id="CHEBI:16630"/>
        <dbReference type="ChEBI" id="CHEBI:32364"/>
        <dbReference type="EC" id="4.2.1.10"/>
    </reaction>
</comment>
<keyword evidence="13" id="KW-1185">Reference proteome</keyword>
<dbReference type="GO" id="GO:0009073">
    <property type="term" value="P:aromatic amino acid family biosynthetic process"/>
    <property type="evidence" value="ECO:0007669"/>
    <property type="project" value="UniProtKB-KW"/>
</dbReference>
<evidence type="ECO:0000256" key="5">
    <source>
        <dbReference type="ARBA" id="ARBA00012060"/>
    </source>
</evidence>
<name>A0A226BYM5_9FIRM</name>
<comment type="similarity">
    <text evidence="3 8">Belongs to the type-II 3-dehydroquinase family.</text>
</comment>
<feature type="active site" description="Proton donor" evidence="8 9">
    <location>
        <position position="99"/>
    </location>
</feature>
<dbReference type="NCBIfam" id="NF003805">
    <property type="entry name" value="PRK05395.1-2"/>
    <property type="match status" value="1"/>
</dbReference>
<dbReference type="NCBIfam" id="NF003806">
    <property type="entry name" value="PRK05395.1-3"/>
    <property type="match status" value="1"/>
</dbReference>
<feature type="binding site" evidence="8 10">
    <location>
        <position position="110"/>
    </location>
    <ligand>
        <name>substrate</name>
    </ligand>
</feature>
<comment type="caution">
    <text evidence="12">The sequence shown here is derived from an EMBL/GenBank/DDBJ whole genome shotgun (WGS) entry which is preliminary data.</text>
</comment>
<dbReference type="InterPro" id="IPR018509">
    <property type="entry name" value="DHquinase_II_CS"/>
</dbReference>
<feature type="site" description="Transition state stabilizer" evidence="8 11">
    <location>
        <position position="17"/>
    </location>
</feature>
<organism evidence="12 13">
    <name type="scientific">Natranaerobius trueperi</name>
    <dbReference type="NCBI Taxonomy" id="759412"/>
    <lineage>
        <taxon>Bacteria</taxon>
        <taxon>Bacillati</taxon>
        <taxon>Bacillota</taxon>
        <taxon>Clostridia</taxon>
        <taxon>Natranaerobiales</taxon>
        <taxon>Natranaerobiaceae</taxon>
        <taxon>Natranaerobius</taxon>
    </lineage>
</organism>
<gene>
    <name evidence="8 12" type="primary">aroQ</name>
    <name evidence="12" type="ORF">CDO51_05610</name>
</gene>
<feature type="binding site" evidence="8 10">
    <location>
        <position position="86"/>
    </location>
    <ligand>
        <name>substrate</name>
    </ligand>
</feature>
<protein>
    <recommendedName>
        <fullName evidence="5 8">3-dehydroquinate dehydratase</fullName>
        <shortName evidence="8">3-dehydroquinase</shortName>
        <ecNumber evidence="5 8">4.2.1.10</ecNumber>
    </recommendedName>
    <alternativeName>
        <fullName evidence="8">Type II DHQase</fullName>
    </alternativeName>
</protein>
<dbReference type="HAMAP" id="MF_00169">
    <property type="entry name" value="AroQ"/>
    <property type="match status" value="1"/>
</dbReference>
<dbReference type="GO" id="GO:0008652">
    <property type="term" value="P:amino acid biosynthetic process"/>
    <property type="evidence" value="ECO:0007669"/>
    <property type="project" value="UniProtKB-KW"/>
</dbReference>
<dbReference type="UniPathway" id="UPA00053">
    <property type="reaction ID" value="UER00086"/>
</dbReference>
<dbReference type="GO" id="GO:0019631">
    <property type="term" value="P:quinate catabolic process"/>
    <property type="evidence" value="ECO:0007669"/>
    <property type="project" value="TreeGrafter"/>
</dbReference>
<evidence type="ECO:0000256" key="7">
    <source>
        <dbReference type="ARBA" id="ARBA00023239"/>
    </source>
</evidence>
<dbReference type="PANTHER" id="PTHR21272">
    <property type="entry name" value="CATABOLIC 3-DEHYDROQUINASE"/>
    <property type="match status" value="1"/>
</dbReference>
<evidence type="ECO:0000256" key="4">
    <source>
        <dbReference type="ARBA" id="ARBA00011193"/>
    </source>
</evidence>
<comment type="subunit">
    <text evidence="4 8">Homododecamer.</text>
</comment>
<feature type="binding site" evidence="8 10">
    <location>
        <begin position="100"/>
        <end position="101"/>
    </location>
    <ligand>
        <name>substrate</name>
    </ligand>
</feature>